<accession>A0A1Y4LHX9</accession>
<dbReference type="EMBL" id="NFKL01000027">
    <property type="protein sequence ID" value="OUP55430.1"/>
    <property type="molecule type" value="Genomic_DNA"/>
</dbReference>
<sequence length="97" mass="9755">MSLRHPLFALPVKPLSAVRLCSLHPGRMKATGDGAILLQVGKIAEAGATLPLAGKMAATDNGATLPQAGEIAEVGATLLRVGETAEAGAILAESDTI</sequence>
<protein>
    <submittedName>
        <fullName evidence="1">Uncharacterized protein</fullName>
    </submittedName>
</protein>
<reference evidence="2" key="1">
    <citation type="submission" date="2017-04" db="EMBL/GenBank/DDBJ databases">
        <title>Function of individual gut microbiota members based on whole genome sequencing of pure cultures obtained from chicken caecum.</title>
        <authorList>
            <person name="Medvecky M."/>
            <person name="Cejkova D."/>
            <person name="Polansky O."/>
            <person name="Karasova D."/>
            <person name="Kubasova T."/>
            <person name="Cizek A."/>
            <person name="Rychlik I."/>
        </authorList>
    </citation>
    <scope>NUCLEOTIDE SEQUENCE [LARGE SCALE GENOMIC DNA]</scope>
    <source>
        <strain evidence="2">An179</strain>
    </source>
</reference>
<evidence type="ECO:0000313" key="2">
    <source>
        <dbReference type="Proteomes" id="UP000195326"/>
    </source>
</evidence>
<evidence type="ECO:0000313" key="1">
    <source>
        <dbReference type="EMBL" id="OUP55430.1"/>
    </source>
</evidence>
<dbReference type="Proteomes" id="UP000195326">
    <property type="component" value="Unassembled WGS sequence"/>
</dbReference>
<gene>
    <name evidence="1" type="ORF">B5F15_14715</name>
</gene>
<name>A0A1Y4LHX9_9FIRM</name>
<dbReference type="AlphaFoldDB" id="A0A1Y4LHX9"/>
<proteinExistence type="predicted"/>
<organism evidence="1 2">
    <name type="scientific">Butyricicoccus pullicaecorum</name>
    <dbReference type="NCBI Taxonomy" id="501571"/>
    <lineage>
        <taxon>Bacteria</taxon>
        <taxon>Bacillati</taxon>
        <taxon>Bacillota</taxon>
        <taxon>Clostridia</taxon>
        <taxon>Eubacteriales</taxon>
        <taxon>Butyricicoccaceae</taxon>
        <taxon>Butyricicoccus</taxon>
    </lineage>
</organism>
<comment type="caution">
    <text evidence="1">The sequence shown here is derived from an EMBL/GenBank/DDBJ whole genome shotgun (WGS) entry which is preliminary data.</text>
</comment>